<dbReference type="EMBL" id="FPBV01000018">
    <property type="protein sequence ID" value="SFV00031.1"/>
    <property type="molecule type" value="Genomic_DNA"/>
</dbReference>
<dbReference type="InterPro" id="IPR000878">
    <property type="entry name" value="4pyrrol_Mease"/>
</dbReference>
<dbReference type="NCBIfam" id="TIGR00096">
    <property type="entry name" value="16S rRNA (cytidine(1402)-2'-O)-methyltransferase"/>
    <property type="match status" value="1"/>
</dbReference>
<dbReference type="PANTHER" id="PTHR46111">
    <property type="entry name" value="RIBOSOMAL RNA SMALL SUBUNIT METHYLTRANSFERASE I"/>
    <property type="match status" value="1"/>
</dbReference>
<accession>A0A1I7KRH1</accession>
<evidence type="ECO:0000256" key="6">
    <source>
        <dbReference type="HAMAP-Rule" id="MF_01877"/>
    </source>
</evidence>
<dbReference type="GO" id="GO:0005737">
    <property type="term" value="C:cytoplasm"/>
    <property type="evidence" value="ECO:0007669"/>
    <property type="project" value="UniProtKB-SubCell"/>
</dbReference>
<dbReference type="PANTHER" id="PTHR46111:SF1">
    <property type="entry name" value="RIBOSOMAL RNA SMALL SUBUNIT METHYLTRANSFERASE I"/>
    <property type="match status" value="1"/>
</dbReference>
<comment type="subcellular location">
    <subcellularLocation>
        <location evidence="6">Cytoplasm</location>
    </subcellularLocation>
</comment>
<dbReference type="InterPro" id="IPR008189">
    <property type="entry name" value="rRNA_ssu_MeTfrase_I"/>
</dbReference>
<name>A0A1I7KRH1_9BACL</name>
<evidence type="ECO:0000256" key="1">
    <source>
        <dbReference type="ARBA" id="ARBA00022490"/>
    </source>
</evidence>
<dbReference type="InterPro" id="IPR014777">
    <property type="entry name" value="4pyrrole_Mease_sub1"/>
</dbReference>
<dbReference type="AlphaFoldDB" id="A0A1I7KRH1"/>
<evidence type="ECO:0000256" key="3">
    <source>
        <dbReference type="ARBA" id="ARBA00022603"/>
    </source>
</evidence>
<dbReference type="FunFam" id="3.40.1010.10:FF:000007">
    <property type="entry name" value="Ribosomal RNA small subunit methyltransferase I"/>
    <property type="match status" value="1"/>
</dbReference>
<dbReference type="STRING" id="392015.SAMN05421543_11853"/>
<dbReference type="Gene3D" id="3.40.1010.10">
    <property type="entry name" value="Cobalt-precorrin-4 Transmethylase, Domain 1"/>
    <property type="match status" value="1"/>
</dbReference>
<keyword evidence="3 6" id="KW-0489">Methyltransferase</keyword>
<evidence type="ECO:0000313" key="10">
    <source>
        <dbReference type="Proteomes" id="UP000183508"/>
    </source>
</evidence>
<evidence type="ECO:0000256" key="4">
    <source>
        <dbReference type="ARBA" id="ARBA00022679"/>
    </source>
</evidence>
<sequence length="332" mass="35526">MQIRRSFTGEGPRLYVCSTPIGNLADASFRLVETLRSADVIAAEDTRHTRKLLSHYDIHPRRLVSYHEHNRRRRADDLIRWWQEGKTVALVTDAGTPGVSDPGDDAVALAIEHGVPVIPVPGASAVLAALTGSGFPVQPFTFLGFLPRGRTQALDVLSPYAGTPGALVLYEAPHRLVKTLRLLDELWPERRVVLAKELTKRHESFLTGMPGELARHLEEEPPLGEYVLVLEPARTGSGWRSPLLDTVRASGATASSAGASAEAGSSAVAGGLGPDGAAPADPLENAIALVRQAMAEGMSHADAVRAVSRQTGVRRKELYHATLEGGCTRAGP</sequence>
<dbReference type="InterPro" id="IPR053910">
    <property type="entry name" value="RsmI_HTH"/>
</dbReference>
<dbReference type="HAMAP" id="MF_01877">
    <property type="entry name" value="16SrRNA_methyltr_I"/>
    <property type="match status" value="1"/>
</dbReference>
<proteinExistence type="inferred from homology"/>
<keyword evidence="4 6" id="KW-0808">Transferase</keyword>
<dbReference type="RefSeq" id="WP_245784004.1">
    <property type="nucleotide sequence ID" value="NZ_FPBV01000018.1"/>
</dbReference>
<comment type="catalytic activity">
    <reaction evidence="6">
        <text>cytidine(1402) in 16S rRNA + S-adenosyl-L-methionine = 2'-O-methylcytidine(1402) in 16S rRNA + S-adenosyl-L-homocysteine + H(+)</text>
        <dbReference type="Rhea" id="RHEA:42924"/>
        <dbReference type="Rhea" id="RHEA-COMP:10285"/>
        <dbReference type="Rhea" id="RHEA-COMP:10286"/>
        <dbReference type="ChEBI" id="CHEBI:15378"/>
        <dbReference type="ChEBI" id="CHEBI:57856"/>
        <dbReference type="ChEBI" id="CHEBI:59789"/>
        <dbReference type="ChEBI" id="CHEBI:74495"/>
        <dbReference type="ChEBI" id="CHEBI:82748"/>
        <dbReference type="EC" id="2.1.1.198"/>
    </reaction>
</comment>
<keyword evidence="5 6" id="KW-0949">S-adenosyl-L-methionine</keyword>
<evidence type="ECO:0000256" key="5">
    <source>
        <dbReference type="ARBA" id="ARBA00022691"/>
    </source>
</evidence>
<feature type="domain" description="RsmI HTH" evidence="8">
    <location>
        <begin position="282"/>
        <end position="324"/>
    </location>
</feature>
<comment type="similarity">
    <text evidence="6">Belongs to the methyltransferase superfamily. RsmI family.</text>
</comment>
<dbReference type="SUPFAM" id="SSF53790">
    <property type="entry name" value="Tetrapyrrole methylase"/>
    <property type="match status" value="1"/>
</dbReference>
<dbReference type="CDD" id="cd11648">
    <property type="entry name" value="RsmI"/>
    <property type="match status" value="1"/>
</dbReference>
<evidence type="ECO:0000259" key="7">
    <source>
        <dbReference type="Pfam" id="PF00590"/>
    </source>
</evidence>
<protein>
    <recommendedName>
        <fullName evidence="6">Ribosomal RNA small subunit methyltransferase I</fullName>
        <ecNumber evidence="6">2.1.1.198</ecNumber>
    </recommendedName>
    <alternativeName>
        <fullName evidence="6">16S rRNA 2'-O-ribose C1402 methyltransferase</fullName>
    </alternativeName>
    <alternativeName>
        <fullName evidence="6">rRNA (cytidine-2'-O-)-methyltransferase RsmI</fullName>
    </alternativeName>
</protein>
<evidence type="ECO:0000256" key="2">
    <source>
        <dbReference type="ARBA" id="ARBA00022552"/>
    </source>
</evidence>
<dbReference type="EC" id="2.1.1.198" evidence="6"/>
<dbReference type="Gene3D" id="3.30.950.10">
    <property type="entry name" value="Methyltransferase, Cobalt-precorrin-4 Transmethylase, Domain 2"/>
    <property type="match status" value="1"/>
</dbReference>
<dbReference type="GO" id="GO:0070677">
    <property type="term" value="F:rRNA (cytosine-2'-O-)-methyltransferase activity"/>
    <property type="evidence" value="ECO:0007669"/>
    <property type="project" value="UniProtKB-UniRule"/>
</dbReference>
<keyword evidence="1 6" id="KW-0963">Cytoplasm</keyword>
<dbReference type="Pfam" id="PF23016">
    <property type="entry name" value="RsmI_C"/>
    <property type="match status" value="1"/>
</dbReference>
<dbReference type="Pfam" id="PF00590">
    <property type="entry name" value="TP_methylase"/>
    <property type="match status" value="1"/>
</dbReference>
<evidence type="ECO:0000313" key="9">
    <source>
        <dbReference type="EMBL" id="SFV00031.1"/>
    </source>
</evidence>
<comment type="function">
    <text evidence="6">Catalyzes the 2'-O-methylation of the ribose of cytidine 1402 (C1402) in 16S rRNA.</text>
</comment>
<organism evidence="9 10">
    <name type="scientific">Alicyclobacillus macrosporangiidus</name>
    <dbReference type="NCBI Taxonomy" id="392015"/>
    <lineage>
        <taxon>Bacteria</taxon>
        <taxon>Bacillati</taxon>
        <taxon>Bacillota</taxon>
        <taxon>Bacilli</taxon>
        <taxon>Bacillales</taxon>
        <taxon>Alicyclobacillaceae</taxon>
        <taxon>Alicyclobacillus</taxon>
    </lineage>
</organism>
<dbReference type="Proteomes" id="UP000183508">
    <property type="component" value="Unassembled WGS sequence"/>
</dbReference>
<dbReference type="eggNOG" id="COG0313">
    <property type="taxonomic scope" value="Bacteria"/>
</dbReference>
<dbReference type="InterPro" id="IPR014776">
    <property type="entry name" value="4pyrrole_Mease_sub2"/>
</dbReference>
<keyword evidence="2 6" id="KW-0698">rRNA processing</keyword>
<keyword evidence="10" id="KW-1185">Reference proteome</keyword>
<gene>
    <name evidence="6" type="primary">rsmI</name>
    <name evidence="9" type="ORF">SAMN05421543_11853</name>
</gene>
<evidence type="ECO:0000259" key="8">
    <source>
        <dbReference type="Pfam" id="PF23016"/>
    </source>
</evidence>
<reference evidence="10" key="1">
    <citation type="submission" date="2016-10" db="EMBL/GenBank/DDBJ databases">
        <authorList>
            <person name="Varghese N."/>
        </authorList>
    </citation>
    <scope>NUCLEOTIDE SEQUENCE [LARGE SCALE GENOMIC DNA]</scope>
    <source>
        <strain evidence="10">DSM 17980</strain>
    </source>
</reference>
<dbReference type="PIRSF" id="PIRSF005917">
    <property type="entry name" value="MTase_YraL"/>
    <property type="match status" value="1"/>
</dbReference>
<feature type="domain" description="Tetrapyrrole methylase" evidence="7">
    <location>
        <begin position="13"/>
        <end position="212"/>
    </location>
</feature>
<dbReference type="InterPro" id="IPR035996">
    <property type="entry name" value="4pyrrol_Methylase_sf"/>
</dbReference>